<keyword evidence="2" id="KW-1185">Reference proteome</keyword>
<evidence type="ECO:0000313" key="1">
    <source>
        <dbReference type="EMBL" id="KAL0964044.1"/>
    </source>
</evidence>
<sequence length="89" mass="9517">MRIVLLACPVIDNVTACFKADLTLHSNDFNPTILPTGETPTLNSTCLKASLPLHPSSGISATEEGFVFLHLCAKASRSRYLLVGQCGLD</sequence>
<proteinExistence type="predicted"/>
<dbReference type="Proteomes" id="UP001557470">
    <property type="component" value="Unassembled WGS sequence"/>
</dbReference>
<gene>
    <name evidence="1" type="ORF">UPYG_G00317550</name>
</gene>
<dbReference type="AlphaFoldDB" id="A0ABD0W004"/>
<protein>
    <submittedName>
        <fullName evidence="1">Uncharacterized protein</fullName>
    </submittedName>
</protein>
<comment type="caution">
    <text evidence="1">The sequence shown here is derived from an EMBL/GenBank/DDBJ whole genome shotgun (WGS) entry which is preliminary data.</text>
</comment>
<accession>A0ABD0W004</accession>
<organism evidence="1 2">
    <name type="scientific">Umbra pygmaea</name>
    <name type="common">Eastern mudminnow</name>
    <dbReference type="NCBI Taxonomy" id="75934"/>
    <lineage>
        <taxon>Eukaryota</taxon>
        <taxon>Metazoa</taxon>
        <taxon>Chordata</taxon>
        <taxon>Craniata</taxon>
        <taxon>Vertebrata</taxon>
        <taxon>Euteleostomi</taxon>
        <taxon>Actinopterygii</taxon>
        <taxon>Neopterygii</taxon>
        <taxon>Teleostei</taxon>
        <taxon>Protacanthopterygii</taxon>
        <taxon>Esociformes</taxon>
        <taxon>Umbridae</taxon>
        <taxon>Umbra</taxon>
    </lineage>
</organism>
<reference evidence="1 2" key="1">
    <citation type="submission" date="2024-06" db="EMBL/GenBank/DDBJ databases">
        <authorList>
            <person name="Pan Q."/>
            <person name="Wen M."/>
            <person name="Jouanno E."/>
            <person name="Zahm M."/>
            <person name="Klopp C."/>
            <person name="Cabau C."/>
            <person name="Louis A."/>
            <person name="Berthelot C."/>
            <person name="Parey E."/>
            <person name="Roest Crollius H."/>
            <person name="Montfort J."/>
            <person name="Robinson-Rechavi M."/>
            <person name="Bouchez O."/>
            <person name="Lampietro C."/>
            <person name="Lopez Roques C."/>
            <person name="Donnadieu C."/>
            <person name="Postlethwait J."/>
            <person name="Bobe J."/>
            <person name="Verreycken H."/>
            <person name="Guiguen Y."/>
        </authorList>
    </citation>
    <scope>NUCLEOTIDE SEQUENCE [LARGE SCALE GENOMIC DNA]</scope>
    <source>
        <strain evidence="1">Up_M1</strain>
        <tissue evidence="1">Testis</tissue>
    </source>
</reference>
<evidence type="ECO:0000313" key="2">
    <source>
        <dbReference type="Proteomes" id="UP001557470"/>
    </source>
</evidence>
<dbReference type="EMBL" id="JAGEUA010000010">
    <property type="protein sequence ID" value="KAL0964044.1"/>
    <property type="molecule type" value="Genomic_DNA"/>
</dbReference>
<name>A0ABD0W004_UMBPY</name>